<name>K1R8G2_MAGGI</name>
<dbReference type="HOGENOM" id="CLU_2673500_0_0_1"/>
<dbReference type="InParanoid" id="K1R8G2"/>
<protein>
    <submittedName>
        <fullName evidence="1">Uncharacterized protein</fullName>
    </submittedName>
</protein>
<sequence>MFYLIRFNTPLHTMDELEAYSCIKFHDTLDGIKSTFYDFSSFTGYRGRSPTGTEEMINSFSNWPLTQQCTPGSKF</sequence>
<dbReference type="EMBL" id="JH816287">
    <property type="protein sequence ID" value="EKC39934.1"/>
    <property type="molecule type" value="Genomic_DNA"/>
</dbReference>
<accession>K1R8G2</accession>
<reference evidence="1" key="1">
    <citation type="journal article" date="2012" name="Nature">
        <title>The oyster genome reveals stress adaptation and complexity of shell formation.</title>
        <authorList>
            <person name="Zhang G."/>
            <person name="Fang X."/>
            <person name="Guo X."/>
            <person name="Li L."/>
            <person name="Luo R."/>
            <person name="Xu F."/>
            <person name="Yang P."/>
            <person name="Zhang L."/>
            <person name="Wang X."/>
            <person name="Qi H."/>
            <person name="Xiong Z."/>
            <person name="Que H."/>
            <person name="Xie Y."/>
            <person name="Holland P.W."/>
            <person name="Paps J."/>
            <person name="Zhu Y."/>
            <person name="Wu F."/>
            <person name="Chen Y."/>
            <person name="Wang J."/>
            <person name="Peng C."/>
            <person name="Meng J."/>
            <person name="Yang L."/>
            <person name="Liu J."/>
            <person name="Wen B."/>
            <person name="Zhang N."/>
            <person name="Huang Z."/>
            <person name="Zhu Q."/>
            <person name="Feng Y."/>
            <person name="Mount A."/>
            <person name="Hedgecock D."/>
            <person name="Xu Z."/>
            <person name="Liu Y."/>
            <person name="Domazet-Loso T."/>
            <person name="Du Y."/>
            <person name="Sun X."/>
            <person name="Zhang S."/>
            <person name="Liu B."/>
            <person name="Cheng P."/>
            <person name="Jiang X."/>
            <person name="Li J."/>
            <person name="Fan D."/>
            <person name="Wang W."/>
            <person name="Fu W."/>
            <person name="Wang T."/>
            <person name="Wang B."/>
            <person name="Zhang J."/>
            <person name="Peng Z."/>
            <person name="Li Y."/>
            <person name="Li N."/>
            <person name="Wang J."/>
            <person name="Chen M."/>
            <person name="He Y."/>
            <person name="Tan F."/>
            <person name="Song X."/>
            <person name="Zheng Q."/>
            <person name="Huang R."/>
            <person name="Yang H."/>
            <person name="Du X."/>
            <person name="Chen L."/>
            <person name="Yang M."/>
            <person name="Gaffney P.M."/>
            <person name="Wang S."/>
            <person name="Luo L."/>
            <person name="She Z."/>
            <person name="Ming Y."/>
            <person name="Huang W."/>
            <person name="Zhang S."/>
            <person name="Huang B."/>
            <person name="Zhang Y."/>
            <person name="Qu T."/>
            <person name="Ni P."/>
            <person name="Miao G."/>
            <person name="Wang J."/>
            <person name="Wang Q."/>
            <person name="Steinberg C.E."/>
            <person name="Wang H."/>
            <person name="Li N."/>
            <person name="Qian L."/>
            <person name="Zhang G."/>
            <person name="Li Y."/>
            <person name="Yang H."/>
            <person name="Liu X."/>
            <person name="Wang J."/>
            <person name="Yin Y."/>
            <person name="Wang J."/>
        </authorList>
    </citation>
    <scope>NUCLEOTIDE SEQUENCE [LARGE SCALE GENOMIC DNA]</scope>
    <source>
        <strain evidence="1">05x7-T-G4-1.051#20</strain>
    </source>
</reference>
<proteinExistence type="predicted"/>
<evidence type="ECO:0000313" key="1">
    <source>
        <dbReference type="EMBL" id="EKC39934.1"/>
    </source>
</evidence>
<organism evidence="1">
    <name type="scientific">Magallana gigas</name>
    <name type="common">Pacific oyster</name>
    <name type="synonym">Crassostrea gigas</name>
    <dbReference type="NCBI Taxonomy" id="29159"/>
    <lineage>
        <taxon>Eukaryota</taxon>
        <taxon>Metazoa</taxon>
        <taxon>Spiralia</taxon>
        <taxon>Lophotrochozoa</taxon>
        <taxon>Mollusca</taxon>
        <taxon>Bivalvia</taxon>
        <taxon>Autobranchia</taxon>
        <taxon>Pteriomorphia</taxon>
        <taxon>Ostreida</taxon>
        <taxon>Ostreoidea</taxon>
        <taxon>Ostreidae</taxon>
        <taxon>Magallana</taxon>
    </lineage>
</organism>
<dbReference type="AlphaFoldDB" id="K1R8G2"/>
<gene>
    <name evidence="1" type="ORF">CGI_10026941</name>
</gene>